<protein>
    <recommendedName>
        <fullName evidence="2">DUF659 domain-containing protein</fullName>
    </recommendedName>
</protein>
<evidence type="ECO:0000313" key="4">
    <source>
        <dbReference type="Proteomes" id="UP000235145"/>
    </source>
</evidence>
<sequence>MEGQSSHASTNPTTTTTTSSDVGTRCLNGDMVWEWGVWKDPTKKSNIWCTLCDKKVCGGITRLKQHLSHIPGEVSKCPNVAPDIMKKVKRKAKKKQRNIEILRSSSIIGLFDNEDEEDEIRVRDDSKKRNPIDCVYKSDRGKAHQITLDKNNPIKQKLKNIAWKKFAIWAYAVGLPFNVVRDESFQDVIDAIGDYGKGMPAPSYHNVQVTLQKEVLQDTNKFVDQRACSPAICRFKKNKFVDSFRPQWQKHGCSIMSGFWIDGKGRALINFLVNFPTGTVFLKLIDASEHVKDAQLIVKMINQVIEDVGEENIAHFLTDNGSNYKATGKFLEEQHPKLFWTPCATHYVNLMIQHIGEKIKKIKGALTDARAIVIYIYNHGRILNMMRKLAKNKELNRSCITSVHENRHLQVLFVSEQWTKCAFVNKVVGMKVERIFAKQAFWDDVYFSYQVFAPLLDMIRLVDRWYDQLHHPLHAAGCFLNPAIFHGENSEIEKNKDIVTGLYVAIDRLTTMNIYIDSEGQFGSATSKRNIDIWWRSYGIDTHLLQNFAIKLHSTKRNCLLQQKLNDLVFIQYNTRLQRRFESLKSNKTDPILLRDVEENDEWTIPTEDELQDFVDSRDGLLWSDVRETMGGNVDIGPSTRIKRERYRDDDDDNDQTRVEVEDDVYVDLDVEVNALDDVDSKVEPVDCD</sequence>
<dbReference type="SUPFAM" id="SSF53098">
    <property type="entry name" value="Ribonuclease H-like"/>
    <property type="match status" value="1"/>
</dbReference>
<dbReference type="InterPro" id="IPR007021">
    <property type="entry name" value="DUF659"/>
</dbReference>
<accession>A0A9R1XAJ4</accession>
<dbReference type="PANTHER" id="PTHR32166">
    <property type="entry name" value="OSJNBA0013A04.12 PROTEIN"/>
    <property type="match status" value="1"/>
</dbReference>
<evidence type="ECO:0000259" key="2">
    <source>
        <dbReference type="Pfam" id="PF04937"/>
    </source>
</evidence>
<organism evidence="3 4">
    <name type="scientific">Lactuca sativa</name>
    <name type="common">Garden lettuce</name>
    <dbReference type="NCBI Taxonomy" id="4236"/>
    <lineage>
        <taxon>Eukaryota</taxon>
        <taxon>Viridiplantae</taxon>
        <taxon>Streptophyta</taxon>
        <taxon>Embryophyta</taxon>
        <taxon>Tracheophyta</taxon>
        <taxon>Spermatophyta</taxon>
        <taxon>Magnoliopsida</taxon>
        <taxon>eudicotyledons</taxon>
        <taxon>Gunneridae</taxon>
        <taxon>Pentapetalae</taxon>
        <taxon>asterids</taxon>
        <taxon>campanulids</taxon>
        <taxon>Asterales</taxon>
        <taxon>Asteraceae</taxon>
        <taxon>Cichorioideae</taxon>
        <taxon>Cichorieae</taxon>
        <taxon>Lactucinae</taxon>
        <taxon>Lactuca</taxon>
    </lineage>
</organism>
<keyword evidence="4" id="KW-1185">Reference proteome</keyword>
<feature type="region of interest" description="Disordered" evidence="1">
    <location>
        <begin position="1"/>
        <end position="22"/>
    </location>
</feature>
<dbReference type="AlphaFoldDB" id="A0A9R1XAJ4"/>
<feature type="domain" description="DUF659" evidence="2">
    <location>
        <begin position="239"/>
        <end position="372"/>
    </location>
</feature>
<gene>
    <name evidence="3" type="ORF">LSAT_V11C500271280</name>
</gene>
<dbReference type="PANTHER" id="PTHR32166:SF74">
    <property type="entry name" value="OS05G0256350 PROTEIN"/>
    <property type="match status" value="1"/>
</dbReference>
<dbReference type="EMBL" id="NBSK02000005">
    <property type="protein sequence ID" value="KAJ0207040.1"/>
    <property type="molecule type" value="Genomic_DNA"/>
</dbReference>
<reference evidence="3 4" key="1">
    <citation type="journal article" date="2017" name="Nat. Commun.">
        <title>Genome assembly with in vitro proximity ligation data and whole-genome triplication in lettuce.</title>
        <authorList>
            <person name="Reyes-Chin-Wo S."/>
            <person name="Wang Z."/>
            <person name="Yang X."/>
            <person name="Kozik A."/>
            <person name="Arikit S."/>
            <person name="Song C."/>
            <person name="Xia L."/>
            <person name="Froenicke L."/>
            <person name="Lavelle D.O."/>
            <person name="Truco M.J."/>
            <person name="Xia R."/>
            <person name="Zhu S."/>
            <person name="Xu C."/>
            <person name="Xu H."/>
            <person name="Xu X."/>
            <person name="Cox K."/>
            <person name="Korf I."/>
            <person name="Meyers B.C."/>
            <person name="Michelmore R.W."/>
        </authorList>
    </citation>
    <scope>NUCLEOTIDE SEQUENCE [LARGE SCALE GENOMIC DNA]</scope>
    <source>
        <strain evidence="4">cv. Salinas</strain>
        <tissue evidence="3">Seedlings</tissue>
    </source>
</reference>
<dbReference type="Pfam" id="PF04937">
    <property type="entry name" value="DUF659"/>
    <property type="match status" value="1"/>
</dbReference>
<name>A0A9R1XAJ4_LACSA</name>
<evidence type="ECO:0000313" key="3">
    <source>
        <dbReference type="EMBL" id="KAJ0207040.1"/>
    </source>
</evidence>
<proteinExistence type="predicted"/>
<evidence type="ECO:0000256" key="1">
    <source>
        <dbReference type="SAM" id="MobiDB-lite"/>
    </source>
</evidence>
<dbReference type="Proteomes" id="UP000235145">
    <property type="component" value="Unassembled WGS sequence"/>
</dbReference>
<dbReference type="InterPro" id="IPR012337">
    <property type="entry name" value="RNaseH-like_sf"/>
</dbReference>
<comment type="caution">
    <text evidence="3">The sequence shown here is derived from an EMBL/GenBank/DDBJ whole genome shotgun (WGS) entry which is preliminary data.</text>
</comment>